<dbReference type="EMBL" id="LSRX01001257">
    <property type="protein sequence ID" value="OLP81693.1"/>
    <property type="molecule type" value="Genomic_DNA"/>
</dbReference>
<name>A0A1Q9CFH2_SYMMI</name>
<accession>A0A1Q9CFH2</accession>
<sequence>MCRSPGAAEAQAAVNGEDGLYSGRHQWSELLFGAGDLHSPDELVKQTGGVVVTDSRNVYDRLVTEVMVIKGAEKRTSIELLAIKQSQLYTNVELRWVHSEAQLANSLTKQGGQREYDLFHKMNHQWRLVEDPTMMSAKRRKELGLAPLEHKEFAMRSAASGWKKAHQVGIVVLLQLYLHSASSFKGDRPFPKEAQGVSLPGLVTSADDMKFVG</sequence>
<protein>
    <submittedName>
        <fullName evidence="1">Uncharacterized protein</fullName>
    </submittedName>
</protein>
<keyword evidence="2" id="KW-1185">Reference proteome</keyword>
<reference evidence="1 2" key="1">
    <citation type="submission" date="2016-02" db="EMBL/GenBank/DDBJ databases">
        <title>Genome analysis of coral dinoflagellate symbionts highlights evolutionary adaptations to a symbiotic lifestyle.</title>
        <authorList>
            <person name="Aranda M."/>
            <person name="Li Y."/>
            <person name="Liew Y.J."/>
            <person name="Baumgarten S."/>
            <person name="Simakov O."/>
            <person name="Wilson M."/>
            <person name="Piel J."/>
            <person name="Ashoor H."/>
            <person name="Bougouffa S."/>
            <person name="Bajic V.B."/>
            <person name="Ryu T."/>
            <person name="Ravasi T."/>
            <person name="Bayer T."/>
            <person name="Micklem G."/>
            <person name="Kim H."/>
            <person name="Bhak J."/>
            <person name="Lajeunesse T.C."/>
            <person name="Voolstra C.R."/>
        </authorList>
    </citation>
    <scope>NUCLEOTIDE SEQUENCE [LARGE SCALE GENOMIC DNA]</scope>
    <source>
        <strain evidence="1 2">CCMP2467</strain>
    </source>
</reference>
<evidence type="ECO:0000313" key="2">
    <source>
        <dbReference type="Proteomes" id="UP000186817"/>
    </source>
</evidence>
<organism evidence="1 2">
    <name type="scientific">Symbiodinium microadriaticum</name>
    <name type="common">Dinoflagellate</name>
    <name type="synonym">Zooxanthella microadriatica</name>
    <dbReference type="NCBI Taxonomy" id="2951"/>
    <lineage>
        <taxon>Eukaryota</taxon>
        <taxon>Sar</taxon>
        <taxon>Alveolata</taxon>
        <taxon>Dinophyceae</taxon>
        <taxon>Suessiales</taxon>
        <taxon>Symbiodiniaceae</taxon>
        <taxon>Symbiodinium</taxon>
    </lineage>
</organism>
<evidence type="ECO:0000313" key="1">
    <source>
        <dbReference type="EMBL" id="OLP81693.1"/>
    </source>
</evidence>
<proteinExistence type="predicted"/>
<comment type="caution">
    <text evidence="1">The sequence shown here is derived from an EMBL/GenBank/DDBJ whole genome shotgun (WGS) entry which is preliminary data.</text>
</comment>
<dbReference type="OrthoDB" id="3054497at2759"/>
<dbReference type="AlphaFoldDB" id="A0A1Q9CFH2"/>
<gene>
    <name evidence="1" type="ORF">AK812_SmicGene37734</name>
</gene>
<dbReference type="Proteomes" id="UP000186817">
    <property type="component" value="Unassembled WGS sequence"/>
</dbReference>